<keyword evidence="3 7" id="KW-0812">Transmembrane</keyword>
<evidence type="ECO:0000256" key="5">
    <source>
        <dbReference type="ARBA" id="ARBA00022989"/>
    </source>
</evidence>
<organism evidence="10 11">
    <name type="scientific">Micromonas commoda (strain RCC299 / NOUM17 / CCMP2709)</name>
    <name type="common">Picoplanktonic green alga</name>
    <dbReference type="NCBI Taxonomy" id="296587"/>
    <lineage>
        <taxon>Eukaryota</taxon>
        <taxon>Viridiplantae</taxon>
        <taxon>Chlorophyta</taxon>
        <taxon>Mamiellophyceae</taxon>
        <taxon>Mamiellales</taxon>
        <taxon>Mamiellaceae</taxon>
        <taxon>Micromonas</taxon>
    </lineage>
</organism>
<keyword evidence="11" id="KW-1185">Reference proteome</keyword>
<dbReference type="InterPro" id="IPR015720">
    <property type="entry name" value="Emp24-like"/>
</dbReference>
<feature type="domain" description="GOLD" evidence="9">
    <location>
        <begin position="17"/>
        <end position="101"/>
    </location>
</feature>
<evidence type="ECO:0000256" key="7">
    <source>
        <dbReference type="RuleBase" id="RU003827"/>
    </source>
</evidence>
<dbReference type="PANTHER" id="PTHR22811">
    <property type="entry name" value="TRANSMEMBRANE EMP24 DOMAIN-CONTAINING PROTEIN"/>
    <property type="match status" value="1"/>
</dbReference>
<dbReference type="OMA" id="MAIRGIF"/>
<dbReference type="GO" id="GO:0016020">
    <property type="term" value="C:membrane"/>
    <property type="evidence" value="ECO:0007669"/>
    <property type="project" value="UniProtKB-SubCell"/>
</dbReference>
<dbReference type="PROSITE" id="PS50866">
    <property type="entry name" value="GOLD"/>
    <property type="match status" value="1"/>
</dbReference>
<feature type="transmembrane region" description="Helical" evidence="8">
    <location>
        <begin position="159"/>
        <end position="181"/>
    </location>
</feature>
<dbReference type="OrthoDB" id="1929172at2759"/>
<comment type="similarity">
    <text evidence="2 7">Belongs to the EMP24/GP25L family.</text>
</comment>
<comment type="subcellular location">
    <subcellularLocation>
        <location evidence="1 7">Membrane</location>
        <topology evidence="1 7">Single-pass type I membrane protein</topology>
    </subcellularLocation>
</comment>
<gene>
    <name evidence="10" type="ORF">MICPUN_107463</name>
</gene>
<keyword evidence="4" id="KW-0732">Signal</keyword>
<evidence type="ECO:0000256" key="4">
    <source>
        <dbReference type="ARBA" id="ARBA00022729"/>
    </source>
</evidence>
<accession>C1FD26</accession>
<dbReference type="AlphaFoldDB" id="C1FD26"/>
<dbReference type="EMBL" id="CP001574">
    <property type="protein sequence ID" value="ACO68320.1"/>
    <property type="molecule type" value="Genomic_DNA"/>
</dbReference>
<protein>
    <recommendedName>
        <fullName evidence="9">GOLD domain-containing protein</fullName>
    </recommendedName>
</protein>
<dbReference type="FunCoup" id="C1FD26">
    <property type="interactions" value="2084"/>
</dbReference>
<proteinExistence type="inferred from homology"/>
<dbReference type="InParanoid" id="C1FD26"/>
<dbReference type="RefSeq" id="XP_002507062.1">
    <property type="nucleotide sequence ID" value="XM_002507016.1"/>
</dbReference>
<keyword evidence="6 8" id="KW-0472">Membrane</keyword>
<name>C1FD26_MICCC</name>
<dbReference type="STRING" id="296587.C1FD26"/>
<evidence type="ECO:0000313" key="11">
    <source>
        <dbReference type="Proteomes" id="UP000002009"/>
    </source>
</evidence>
<evidence type="ECO:0000256" key="1">
    <source>
        <dbReference type="ARBA" id="ARBA00004479"/>
    </source>
</evidence>
<dbReference type="GeneID" id="8250377"/>
<keyword evidence="5 8" id="KW-1133">Transmembrane helix</keyword>
<dbReference type="SMART" id="SM01190">
    <property type="entry name" value="EMP24_GP25L"/>
    <property type="match status" value="1"/>
</dbReference>
<evidence type="ECO:0000313" key="10">
    <source>
        <dbReference type="EMBL" id="ACO68320.1"/>
    </source>
</evidence>
<dbReference type="KEGG" id="mis:MICPUN_107463"/>
<dbReference type="InterPro" id="IPR009038">
    <property type="entry name" value="GOLD_dom"/>
</dbReference>
<evidence type="ECO:0000256" key="2">
    <source>
        <dbReference type="ARBA" id="ARBA00007104"/>
    </source>
</evidence>
<evidence type="ECO:0000256" key="3">
    <source>
        <dbReference type="ARBA" id="ARBA00022692"/>
    </source>
</evidence>
<sequence length="191" mass="22255">MEFDLVDRGASSPEGNMKCVQEELKRKTLVMFSYETPDRTHINIRLYDPDGGSIWNNSDTHRGSYAFTTKTEGDHKACFYKTTVDDPADLKHHKVRLDWKTGVAVMDYEKIAQGKHVNKVADSLRRLEADLRDTHETMLWLRRKEAELRDLNEATNSRVTWLSIMTLVVCVGLCVWQVMFLNQFFQRKKLL</sequence>
<evidence type="ECO:0000256" key="8">
    <source>
        <dbReference type="SAM" id="Phobius"/>
    </source>
</evidence>
<evidence type="ECO:0000259" key="9">
    <source>
        <dbReference type="PROSITE" id="PS50866"/>
    </source>
</evidence>
<dbReference type="Pfam" id="PF01105">
    <property type="entry name" value="EMP24_GP25L"/>
    <property type="match status" value="1"/>
</dbReference>
<dbReference type="eggNOG" id="KOG1691">
    <property type="taxonomic scope" value="Eukaryota"/>
</dbReference>
<evidence type="ECO:0000256" key="6">
    <source>
        <dbReference type="ARBA" id="ARBA00023136"/>
    </source>
</evidence>
<reference evidence="10 11" key="1">
    <citation type="journal article" date="2009" name="Science">
        <title>Green evolution and dynamic adaptations revealed by genomes of the marine picoeukaryotes Micromonas.</title>
        <authorList>
            <person name="Worden A.Z."/>
            <person name="Lee J.H."/>
            <person name="Mock T."/>
            <person name="Rouze P."/>
            <person name="Simmons M.P."/>
            <person name="Aerts A.L."/>
            <person name="Allen A.E."/>
            <person name="Cuvelier M.L."/>
            <person name="Derelle E."/>
            <person name="Everett M.V."/>
            <person name="Foulon E."/>
            <person name="Grimwood J."/>
            <person name="Gundlach H."/>
            <person name="Henrissat B."/>
            <person name="Napoli C."/>
            <person name="McDonald S.M."/>
            <person name="Parker M.S."/>
            <person name="Rombauts S."/>
            <person name="Salamov A."/>
            <person name="Von Dassow P."/>
            <person name="Badger J.H."/>
            <person name="Coutinho P.M."/>
            <person name="Demir E."/>
            <person name="Dubchak I."/>
            <person name="Gentemann C."/>
            <person name="Eikrem W."/>
            <person name="Gready J.E."/>
            <person name="John U."/>
            <person name="Lanier W."/>
            <person name="Lindquist E.A."/>
            <person name="Lucas S."/>
            <person name="Mayer K.F."/>
            <person name="Moreau H."/>
            <person name="Not F."/>
            <person name="Otillar R."/>
            <person name="Panaud O."/>
            <person name="Pangilinan J."/>
            <person name="Paulsen I."/>
            <person name="Piegu B."/>
            <person name="Poliakov A."/>
            <person name="Robbens S."/>
            <person name="Schmutz J."/>
            <person name="Toulza E."/>
            <person name="Wyss T."/>
            <person name="Zelensky A."/>
            <person name="Zhou K."/>
            <person name="Armbrust E.V."/>
            <person name="Bhattacharya D."/>
            <person name="Goodenough U.W."/>
            <person name="Van de Peer Y."/>
            <person name="Grigoriev I.V."/>
        </authorList>
    </citation>
    <scope>NUCLEOTIDE SEQUENCE [LARGE SCALE GENOMIC DNA]</scope>
    <source>
        <strain evidence="11">RCC299 / NOUM17</strain>
    </source>
</reference>
<dbReference type="Proteomes" id="UP000002009">
    <property type="component" value="Chromosome 1"/>
</dbReference>